<dbReference type="GO" id="GO:0016020">
    <property type="term" value="C:membrane"/>
    <property type="evidence" value="ECO:0007669"/>
    <property type="project" value="UniProtKB-SubCell"/>
</dbReference>
<dbReference type="PATRIC" id="fig|1423804.4.peg.1016"/>
<dbReference type="OrthoDB" id="9762947at2"/>
<feature type="transmembrane region" description="Helical" evidence="6">
    <location>
        <begin position="262"/>
        <end position="287"/>
    </location>
</feature>
<dbReference type="PIRSF" id="PIRSF006060">
    <property type="entry name" value="AA_transporter"/>
    <property type="match status" value="1"/>
</dbReference>
<evidence type="ECO:0000256" key="1">
    <source>
        <dbReference type="ARBA" id="ARBA00004141"/>
    </source>
</evidence>
<dbReference type="EMBL" id="AYZM01000105">
    <property type="protein sequence ID" value="KRN21763.1"/>
    <property type="molecule type" value="Genomic_DNA"/>
</dbReference>
<feature type="transmembrane region" description="Helical" evidence="6">
    <location>
        <begin position="67"/>
        <end position="86"/>
    </location>
</feature>
<gene>
    <name evidence="7" type="ORF">FD14_GL000946</name>
</gene>
<feature type="transmembrane region" description="Helical" evidence="6">
    <location>
        <begin position="192"/>
        <end position="212"/>
    </location>
</feature>
<feature type="transmembrane region" description="Helical" evidence="6">
    <location>
        <begin position="307"/>
        <end position="330"/>
    </location>
</feature>
<feature type="transmembrane region" description="Helical" evidence="6">
    <location>
        <begin position="38"/>
        <end position="61"/>
    </location>
</feature>
<feature type="transmembrane region" description="Helical" evidence="6">
    <location>
        <begin position="384"/>
        <end position="404"/>
    </location>
</feature>
<keyword evidence="2" id="KW-0813">Transport</keyword>
<dbReference type="PANTHER" id="PTHR43243:SF4">
    <property type="entry name" value="CATIONIC AMINO ACID TRANSPORTER 4"/>
    <property type="match status" value="1"/>
</dbReference>
<feature type="transmembrane region" description="Helical" evidence="6">
    <location>
        <begin position="441"/>
        <end position="462"/>
    </location>
</feature>
<dbReference type="Proteomes" id="UP000051442">
    <property type="component" value="Unassembled WGS sequence"/>
</dbReference>
<accession>A0A0R2F0D9</accession>
<protein>
    <submittedName>
        <fullName evidence="7">Amino acid permease</fullName>
    </submittedName>
</protein>
<keyword evidence="4 6" id="KW-1133">Transmembrane helix</keyword>
<keyword evidence="8" id="KW-1185">Reference proteome</keyword>
<name>A0A0R2F0D9_9LACO</name>
<dbReference type="RefSeq" id="WP_054733257.1">
    <property type="nucleotide sequence ID" value="NZ_AYZM01000105.1"/>
</dbReference>
<proteinExistence type="predicted"/>
<feature type="transmembrane region" description="Helical" evidence="6">
    <location>
        <begin position="98"/>
        <end position="119"/>
    </location>
</feature>
<evidence type="ECO:0000256" key="3">
    <source>
        <dbReference type="ARBA" id="ARBA00022692"/>
    </source>
</evidence>
<feature type="transmembrane region" description="Helical" evidence="6">
    <location>
        <begin position="416"/>
        <end position="435"/>
    </location>
</feature>
<dbReference type="STRING" id="1423804.FD14_GL000946"/>
<evidence type="ECO:0000256" key="4">
    <source>
        <dbReference type="ARBA" id="ARBA00022989"/>
    </source>
</evidence>
<comment type="subcellular location">
    <subcellularLocation>
        <location evidence="1">Membrane</location>
        <topology evidence="1">Multi-pass membrane protein</topology>
    </subcellularLocation>
</comment>
<dbReference type="GO" id="GO:0015171">
    <property type="term" value="F:amino acid transmembrane transporter activity"/>
    <property type="evidence" value="ECO:0007669"/>
    <property type="project" value="TreeGrafter"/>
</dbReference>
<dbReference type="AlphaFoldDB" id="A0A0R2F0D9"/>
<organism evidence="7 8">
    <name type="scientific">Secundilactobacillus similis DSM 23365 = JCM 2765</name>
    <dbReference type="NCBI Taxonomy" id="1423804"/>
    <lineage>
        <taxon>Bacteria</taxon>
        <taxon>Bacillati</taxon>
        <taxon>Bacillota</taxon>
        <taxon>Bacilli</taxon>
        <taxon>Lactobacillales</taxon>
        <taxon>Lactobacillaceae</taxon>
        <taxon>Secundilactobacillus</taxon>
    </lineage>
</organism>
<evidence type="ECO:0000256" key="2">
    <source>
        <dbReference type="ARBA" id="ARBA00022448"/>
    </source>
</evidence>
<evidence type="ECO:0000256" key="6">
    <source>
        <dbReference type="SAM" id="Phobius"/>
    </source>
</evidence>
<dbReference type="Pfam" id="PF13520">
    <property type="entry name" value="AA_permease_2"/>
    <property type="match status" value="1"/>
</dbReference>
<dbReference type="InterPro" id="IPR002293">
    <property type="entry name" value="AA/rel_permease1"/>
</dbReference>
<evidence type="ECO:0000313" key="8">
    <source>
        <dbReference type="Proteomes" id="UP000051442"/>
    </source>
</evidence>
<evidence type="ECO:0000313" key="7">
    <source>
        <dbReference type="EMBL" id="KRN21763.1"/>
    </source>
</evidence>
<dbReference type="Gene3D" id="1.20.1740.10">
    <property type="entry name" value="Amino acid/polyamine transporter I"/>
    <property type="match status" value="1"/>
</dbReference>
<evidence type="ECO:0000256" key="5">
    <source>
        <dbReference type="ARBA" id="ARBA00023136"/>
    </source>
</evidence>
<feature type="transmembrane region" description="Helical" evidence="6">
    <location>
        <begin position="360"/>
        <end position="378"/>
    </location>
</feature>
<comment type="caution">
    <text evidence="7">The sequence shown here is derived from an EMBL/GenBank/DDBJ whole genome shotgun (WGS) entry which is preliminary data.</text>
</comment>
<reference evidence="7 8" key="1">
    <citation type="journal article" date="2015" name="Genome Announc.">
        <title>Expanding the biotechnology potential of lactobacilli through comparative genomics of 213 strains and associated genera.</title>
        <authorList>
            <person name="Sun Z."/>
            <person name="Harris H.M."/>
            <person name="McCann A."/>
            <person name="Guo C."/>
            <person name="Argimon S."/>
            <person name="Zhang W."/>
            <person name="Yang X."/>
            <person name="Jeffery I.B."/>
            <person name="Cooney J.C."/>
            <person name="Kagawa T.F."/>
            <person name="Liu W."/>
            <person name="Song Y."/>
            <person name="Salvetti E."/>
            <person name="Wrobel A."/>
            <person name="Rasinkangas P."/>
            <person name="Parkhill J."/>
            <person name="Rea M.C."/>
            <person name="O'Sullivan O."/>
            <person name="Ritari J."/>
            <person name="Douillard F.P."/>
            <person name="Paul Ross R."/>
            <person name="Yang R."/>
            <person name="Briner A.E."/>
            <person name="Felis G.E."/>
            <person name="de Vos W.M."/>
            <person name="Barrangou R."/>
            <person name="Klaenhammer T.R."/>
            <person name="Caufield P.W."/>
            <person name="Cui Y."/>
            <person name="Zhang H."/>
            <person name="O'Toole P.W."/>
        </authorList>
    </citation>
    <scope>NUCLEOTIDE SEQUENCE [LARGE SCALE GENOMIC DNA]</scope>
    <source>
        <strain evidence="7 8">DSM 23365</strain>
    </source>
</reference>
<keyword evidence="5 6" id="KW-0472">Membrane</keyword>
<dbReference type="PANTHER" id="PTHR43243">
    <property type="entry name" value="INNER MEMBRANE TRANSPORTER YGJI-RELATED"/>
    <property type="match status" value="1"/>
</dbReference>
<keyword evidence="3 6" id="KW-0812">Transmembrane</keyword>
<sequence length="469" mass="50446">MENTAINRLVGRLTKKETLDRYLDKDSRLTKTMDAKDLLLLGVGTVIGTGIFILPGTVAALYSGPGIVMSFVMAALVCATAAMCYAEFSSALPVAGSAYSYGNIVFGEFIGWVIGWALILEYMLSVAAVSTGWSAYLVSFLKGMGITVPKAITGSFDPAHGTYINIFAIVIVLAIALLLTQGVKTSTRINNIIVVAKIVIILLFVVVGMFYVKPSNWSPFAPYGSHGIMRGASLVFYAYLGFDCVSASAAEVKNPRKNMPIGIIGTLIICTLLYMAVAAVLTGMVSYTKLNVAAPVSYALQLVNQNWVAGIISIGALAGMFTMMLSMIYSSSRLIYSIGRDGLLPKGLGKVEAKHQVPSHSLAAVTIVIAIMGGLVSLDRLTQLVNIGTLIAFTMMSIGVLPLRKRKDIENKGFKVPLYPVLPIISAGLCIWMLIQLPAETWIVSLIWFALGVILYASYGVWHSQLRNR</sequence>
<feature type="transmembrane region" description="Helical" evidence="6">
    <location>
        <begin position="162"/>
        <end position="180"/>
    </location>
</feature>
<feature type="transmembrane region" description="Helical" evidence="6">
    <location>
        <begin position="232"/>
        <end position="250"/>
    </location>
</feature>